<dbReference type="AlphaFoldDB" id="A0AA35PB86"/>
<sequence length="921" mass="107183">MMAAQPTLLRRSRRPGDDENNELLPTDAPLVAAGGGGEGRVEREAGSGPVSLRAGSAGRAAGRGEGLALPSTDGGEDPTEEYQKEPQKLIKEFPTDSKRNLTGCQDLWATMTEMSLLSSKDNHQKPEGMKENIWGDLPCKQRSCAAVNAPASCVHKAIHHIQDLEVKVEESFQQYDHLYKLEKIPWESDIKNVEDSWLSSELKAKQSLYWEDVQPLKQKTTAVLAEVTELVMRLEEERKRAADALKFEENRRKKLYLNADILSRWRLEQLPIAVQREWEKCSRDISELQWHFEEKNNQLQDAVNQLTKIEVANAKVLENIAYMKKYSPLLGEKLSYEGGAMVQVKKIYTQTKTGYDVVHEELVMVNSLHQDLTEECERERKYMAEQIQIAESLLMSLKKELKDAEFIADDFSYKIKAKMEAVSHSKKLLEELNKKEAKTKADLKTWHDKVRRMTLKIATQENENKVLMTEYLEEKNIVETSQASQNSDLSNMKKRLRHLLDEILKTKNENKRLHDENGKFAQKFRESSRKRMAYQSEIQVLRKNIHRLEDHLKKVNQELYSTELAYDEARSKLDEVEYSLTKEKTRFKNLVDNVKKQIRDEVSAWKLTQKRVKALRTDLEKKSKEFEKLQEKIEKKLADIDKLVAEQEALMKKNDESQKAYSKKIVQLNEQLQKIDEREAKKFKELEAQKKHFQNLLNDAQVKYLDISTQLEEVNRNIAKFQDEMNKVAEMSKVKEKQLANIEAKVIVLREKYTRIKAKEQNIQTLVDFLHDRLDYSEKKLKTDNTAFEECIWKRQKSLRENEKSLEFSEDENLRLAQEYQMLQLCYLNDKNELADFYDHKVRAESRLRDQQQLSRLQRKLHRVLVEYFKQRAVYSQAGLAKFQAASHENFQKILAVQGALSNTVQHTGTFLKSLTDGSST</sequence>
<keyword evidence="4" id="KW-1185">Reference proteome</keyword>
<protein>
    <recommendedName>
        <fullName evidence="5">Coiled-coil domain containing 178</fullName>
    </recommendedName>
</protein>
<evidence type="ECO:0000313" key="4">
    <source>
        <dbReference type="Proteomes" id="UP001178461"/>
    </source>
</evidence>
<evidence type="ECO:0008006" key="5">
    <source>
        <dbReference type="Google" id="ProtNLM"/>
    </source>
</evidence>
<name>A0AA35PB86_9SAUR</name>
<organism evidence="3 4">
    <name type="scientific">Podarcis lilfordi</name>
    <name type="common">Lilford's wall lizard</name>
    <dbReference type="NCBI Taxonomy" id="74358"/>
    <lineage>
        <taxon>Eukaryota</taxon>
        <taxon>Metazoa</taxon>
        <taxon>Chordata</taxon>
        <taxon>Craniata</taxon>
        <taxon>Vertebrata</taxon>
        <taxon>Euteleostomi</taxon>
        <taxon>Lepidosauria</taxon>
        <taxon>Squamata</taxon>
        <taxon>Bifurcata</taxon>
        <taxon>Unidentata</taxon>
        <taxon>Episquamata</taxon>
        <taxon>Laterata</taxon>
        <taxon>Lacertibaenia</taxon>
        <taxon>Lacertidae</taxon>
        <taxon>Podarcis</taxon>
    </lineage>
</organism>
<proteinExistence type="predicted"/>
<dbReference type="EMBL" id="OX395132">
    <property type="protein sequence ID" value="CAI5779575.1"/>
    <property type="molecule type" value="Genomic_DNA"/>
</dbReference>
<feature type="coiled-coil region" evidence="1">
    <location>
        <begin position="285"/>
        <end position="312"/>
    </location>
</feature>
<dbReference type="Gene3D" id="1.10.287.1490">
    <property type="match status" value="1"/>
</dbReference>
<evidence type="ECO:0000256" key="2">
    <source>
        <dbReference type="SAM" id="MobiDB-lite"/>
    </source>
</evidence>
<feature type="coiled-coil region" evidence="1">
    <location>
        <begin position="612"/>
        <end position="759"/>
    </location>
</feature>
<reference evidence="3" key="1">
    <citation type="submission" date="2022-12" db="EMBL/GenBank/DDBJ databases">
        <authorList>
            <person name="Alioto T."/>
            <person name="Alioto T."/>
            <person name="Gomez Garrido J."/>
        </authorList>
    </citation>
    <scope>NUCLEOTIDE SEQUENCE</scope>
</reference>
<evidence type="ECO:0000256" key="1">
    <source>
        <dbReference type="SAM" id="Coils"/>
    </source>
</evidence>
<evidence type="ECO:0000313" key="3">
    <source>
        <dbReference type="EMBL" id="CAI5779575.1"/>
    </source>
</evidence>
<dbReference type="InterPro" id="IPR038826">
    <property type="entry name" value="CCDC178"/>
</dbReference>
<feature type="coiled-coil region" evidence="1">
    <location>
        <begin position="489"/>
        <end position="558"/>
    </location>
</feature>
<feature type="coiled-coil region" evidence="1">
    <location>
        <begin position="217"/>
        <end position="251"/>
    </location>
</feature>
<dbReference type="Proteomes" id="UP001178461">
    <property type="component" value="Chromosome 7"/>
</dbReference>
<feature type="region of interest" description="Disordered" evidence="2">
    <location>
        <begin position="1"/>
        <end position="82"/>
    </location>
</feature>
<accession>A0AA35PB86</accession>
<dbReference type="PANTHER" id="PTHR35088">
    <property type="entry name" value="COILED-COIL DOMAIN-CONTAINING PROTEIN 178"/>
    <property type="match status" value="1"/>
</dbReference>
<feature type="compositionally biased region" description="Low complexity" evidence="2">
    <location>
        <begin position="51"/>
        <end position="60"/>
    </location>
</feature>
<gene>
    <name evidence="3" type="ORF">PODLI_1B041747</name>
</gene>
<dbReference type="PANTHER" id="PTHR35088:SF1">
    <property type="entry name" value="COILED-COIL DOMAIN-CONTAINING PROTEIN 178"/>
    <property type="match status" value="1"/>
</dbReference>
<keyword evidence="1" id="KW-0175">Coiled coil</keyword>